<dbReference type="PANTHER" id="PTHR10694">
    <property type="entry name" value="LYSINE-SPECIFIC DEMETHYLASE"/>
    <property type="match status" value="1"/>
</dbReference>
<gene>
    <name evidence="2" type="primary">Kdm4b_1</name>
    <name evidence="2" type="ORF">GTO96_0003431</name>
</gene>
<feature type="domain" description="JmjC" evidence="1">
    <location>
        <begin position="1"/>
        <end position="182"/>
    </location>
</feature>
<protein>
    <submittedName>
        <fullName evidence="2">KDM4B demethylase</fullName>
    </submittedName>
</protein>
<organism evidence="2 3">
    <name type="scientific">Polypterus senegalus</name>
    <name type="common">Senegal bichir</name>
    <dbReference type="NCBI Taxonomy" id="55291"/>
    <lineage>
        <taxon>Eukaryota</taxon>
        <taxon>Metazoa</taxon>
        <taxon>Chordata</taxon>
        <taxon>Craniata</taxon>
        <taxon>Vertebrata</taxon>
        <taxon>Euteleostomi</taxon>
        <taxon>Actinopterygii</taxon>
        <taxon>Polypteriformes</taxon>
        <taxon>Polypteridae</taxon>
        <taxon>Polypterus</taxon>
    </lineage>
</organism>
<dbReference type="PANTHER" id="PTHR10694:SF7">
    <property type="entry name" value="[HISTONE H3]-TRIMETHYL-L-LYSINE(9) DEMETHYLASE"/>
    <property type="match status" value="1"/>
</dbReference>
<evidence type="ECO:0000259" key="1">
    <source>
        <dbReference type="PROSITE" id="PS51184"/>
    </source>
</evidence>
<dbReference type="Proteomes" id="UP000886611">
    <property type="component" value="Unassembled WGS sequence"/>
</dbReference>
<keyword evidence="3" id="KW-1185">Reference proteome</keyword>
<comment type="caution">
    <text evidence="2">The sequence shown here is derived from an EMBL/GenBank/DDBJ whole genome shotgun (WGS) entry which is preliminary data.</text>
</comment>
<proteinExistence type="predicted"/>
<dbReference type="GO" id="GO:0000785">
    <property type="term" value="C:chromatin"/>
    <property type="evidence" value="ECO:0007669"/>
    <property type="project" value="TreeGrafter"/>
</dbReference>
<dbReference type="Gene3D" id="2.60.120.650">
    <property type="entry name" value="Cupin"/>
    <property type="match status" value="1"/>
</dbReference>
<evidence type="ECO:0000313" key="3">
    <source>
        <dbReference type="Proteomes" id="UP000886611"/>
    </source>
</evidence>
<name>A0A8X7X9V1_POLSE</name>
<dbReference type="GO" id="GO:0010468">
    <property type="term" value="P:regulation of gene expression"/>
    <property type="evidence" value="ECO:0007669"/>
    <property type="project" value="TreeGrafter"/>
</dbReference>
<dbReference type="EMBL" id="JAATIS010003638">
    <property type="protein sequence ID" value="KAG2463834.1"/>
    <property type="molecule type" value="Genomic_DNA"/>
</dbReference>
<feature type="non-terminal residue" evidence="2">
    <location>
        <position position="1"/>
    </location>
</feature>
<dbReference type="GO" id="GO:0032454">
    <property type="term" value="F:histone H3K9 demethylase activity"/>
    <property type="evidence" value="ECO:0007669"/>
    <property type="project" value="TreeGrafter"/>
</dbReference>
<dbReference type="SMART" id="SM00558">
    <property type="entry name" value="JmjC"/>
    <property type="match status" value="1"/>
</dbReference>
<sequence length="250" mass="28556">MHTEPCLPLSRWGLQATRPQYTPQKLLSPHGYVDKSLNLNITGNIVLCDKVLREMSMVDSKGNYEKGNEISVFISSRDGILEIFRLLWKRLGQRSILKCFFPGSSQGCDAFLRHKMTLISPSILKKYSIPFDRITQEAGEFMITFPYGYHAGFNHGFNCAESTNFATLRWIDYGKMATQDLNKAADIAKGVTVLTKQRLRVLEEVEKLLLVWLNEKQLAGDSVSEAMLCEKARKIHGDLLNKKSFFKWQK</sequence>
<dbReference type="GO" id="GO:0005634">
    <property type="term" value="C:nucleus"/>
    <property type="evidence" value="ECO:0007669"/>
    <property type="project" value="TreeGrafter"/>
</dbReference>
<dbReference type="PROSITE" id="PS51184">
    <property type="entry name" value="JMJC"/>
    <property type="match status" value="1"/>
</dbReference>
<accession>A0A8X7X9V1</accession>
<dbReference type="AlphaFoldDB" id="A0A8X7X9V1"/>
<feature type="non-terminal residue" evidence="2">
    <location>
        <position position="250"/>
    </location>
</feature>
<dbReference type="Gene3D" id="1.10.10.60">
    <property type="entry name" value="Homeodomain-like"/>
    <property type="match status" value="1"/>
</dbReference>
<reference evidence="2 3" key="1">
    <citation type="journal article" date="2021" name="Cell">
        <title>Tracing the genetic footprints of vertebrate landing in non-teleost ray-finned fishes.</title>
        <authorList>
            <person name="Bi X."/>
            <person name="Wang K."/>
            <person name="Yang L."/>
            <person name="Pan H."/>
            <person name="Jiang H."/>
            <person name="Wei Q."/>
            <person name="Fang M."/>
            <person name="Yu H."/>
            <person name="Zhu C."/>
            <person name="Cai Y."/>
            <person name="He Y."/>
            <person name="Gan X."/>
            <person name="Zeng H."/>
            <person name="Yu D."/>
            <person name="Zhu Y."/>
            <person name="Jiang H."/>
            <person name="Qiu Q."/>
            <person name="Yang H."/>
            <person name="Zhang Y.E."/>
            <person name="Wang W."/>
            <person name="Zhu M."/>
            <person name="He S."/>
            <person name="Zhang G."/>
        </authorList>
    </citation>
    <scope>NUCLEOTIDE SEQUENCE [LARGE SCALE GENOMIC DNA]</scope>
    <source>
        <strain evidence="2">Bchr_013</strain>
    </source>
</reference>
<dbReference type="Pfam" id="PF02373">
    <property type="entry name" value="JmjC"/>
    <property type="match status" value="1"/>
</dbReference>
<dbReference type="InterPro" id="IPR003347">
    <property type="entry name" value="JmjC_dom"/>
</dbReference>
<dbReference type="SUPFAM" id="SSF51197">
    <property type="entry name" value="Clavaminate synthase-like"/>
    <property type="match status" value="1"/>
</dbReference>
<evidence type="ECO:0000313" key="2">
    <source>
        <dbReference type="EMBL" id="KAG2463834.1"/>
    </source>
</evidence>